<accession>A0A4S5ERC3</accession>
<feature type="transmembrane region" description="Helical" evidence="1">
    <location>
        <begin position="148"/>
        <end position="165"/>
    </location>
</feature>
<sequence length="183" mass="19754">MNGQDFVAVAVAVLVPLATAFAGVLTLIVQDWRQRKSRADRRRLALEDATRQVAFVTEWWTTRQLLPSTPESLQEAAAVAQGWLNEASARVDAADELPAVQRGRLLLLYRFQKRLAKAIRVGFFAVLGVMTWASYSLVGTVPEGGGDLGAQVVFLVALGVVALLLRSWAVSADSTSPDPVPPA</sequence>
<feature type="transmembrane region" description="Helical" evidence="1">
    <location>
        <begin position="118"/>
        <end position="136"/>
    </location>
</feature>
<keyword evidence="3" id="KW-1185">Reference proteome</keyword>
<dbReference type="OrthoDB" id="4248317at2"/>
<keyword evidence="1" id="KW-0472">Membrane</keyword>
<dbReference type="Proteomes" id="UP000305282">
    <property type="component" value="Unassembled WGS sequence"/>
</dbReference>
<feature type="transmembrane region" description="Helical" evidence="1">
    <location>
        <begin position="6"/>
        <end position="29"/>
    </location>
</feature>
<evidence type="ECO:0000313" key="3">
    <source>
        <dbReference type="Proteomes" id="UP000305282"/>
    </source>
</evidence>
<organism evidence="2 3">
    <name type="scientific">Candidatus Frankia alpina</name>
    <dbReference type="NCBI Taxonomy" id="2699483"/>
    <lineage>
        <taxon>Bacteria</taxon>
        <taxon>Bacillati</taxon>
        <taxon>Actinomycetota</taxon>
        <taxon>Actinomycetes</taxon>
        <taxon>Frankiales</taxon>
        <taxon>Frankiaceae</taxon>
        <taxon>Frankia</taxon>
    </lineage>
</organism>
<protein>
    <submittedName>
        <fullName evidence="2">Uncharacterized protein</fullName>
    </submittedName>
</protein>
<gene>
    <name evidence="2" type="ORF">E7Y31_08365</name>
</gene>
<proteinExistence type="predicted"/>
<comment type="caution">
    <text evidence="2">The sequence shown here is derived from an EMBL/GenBank/DDBJ whole genome shotgun (WGS) entry which is preliminary data.</text>
</comment>
<evidence type="ECO:0000313" key="2">
    <source>
        <dbReference type="EMBL" id="THJ74951.1"/>
    </source>
</evidence>
<keyword evidence="1" id="KW-1133">Transmembrane helix</keyword>
<dbReference type="AlphaFoldDB" id="A0A4S5ERC3"/>
<keyword evidence="1" id="KW-0812">Transmembrane</keyword>
<name>A0A4S5ERC3_9ACTN</name>
<dbReference type="EMBL" id="SSXH01000148">
    <property type="protein sequence ID" value="THJ74951.1"/>
    <property type="molecule type" value="Genomic_DNA"/>
</dbReference>
<evidence type="ECO:0000256" key="1">
    <source>
        <dbReference type="SAM" id="Phobius"/>
    </source>
</evidence>
<reference evidence="2 3" key="1">
    <citation type="submission" date="2019-04" db="EMBL/GenBank/DDBJ databases">
        <title>Draft genome sequences for three unisolated Alnus-infective Frankia Sp+ strains, AgTrS, AiOr and AvVan, the first sequenced Frankia strains able to sporulate in-planta.</title>
        <authorList>
            <person name="Bethencourt L."/>
            <person name="Vautrin F."/>
            <person name="Taib N."/>
            <person name="Dubost A."/>
            <person name="Castro-Garcia L."/>
            <person name="Imbaud O."/>
            <person name="Abrouk D."/>
            <person name="Fournier P."/>
            <person name="Briolay J."/>
            <person name="Nguyen A."/>
            <person name="Normand P."/>
            <person name="Fernandez M.P."/>
            <person name="Brochier-Armanet C."/>
            <person name="Herrera-Belaroussi A."/>
        </authorList>
    </citation>
    <scope>NUCLEOTIDE SEQUENCE [LARGE SCALE GENOMIC DNA]</scope>
    <source>
        <strain evidence="2 3">AvVan</strain>
    </source>
</reference>